<dbReference type="AlphaFoldDB" id="R9NVR5"/>
<dbReference type="EMBL" id="DF238764">
    <property type="protein sequence ID" value="GAC92497.1"/>
    <property type="molecule type" value="Genomic_DNA"/>
</dbReference>
<keyword evidence="2" id="KW-1185">Reference proteome</keyword>
<reference evidence="2" key="1">
    <citation type="journal article" date="2013" name="Genome Announc.">
        <title>Draft genome sequence of the basidiomycetous yeast-like fungus Pseudozyma hubeiensis SY62, which produces an abundant amount of the biosurfactant mannosylerythritol lipids.</title>
        <authorList>
            <person name="Konishi M."/>
            <person name="Hatada Y."/>
            <person name="Horiuchi J."/>
        </authorList>
    </citation>
    <scope>NUCLEOTIDE SEQUENCE [LARGE SCALE GENOMIC DNA]</scope>
    <source>
        <strain evidence="2">SY62</strain>
    </source>
</reference>
<dbReference type="RefSeq" id="XP_012186084.1">
    <property type="nucleotide sequence ID" value="XM_012330694.1"/>
</dbReference>
<dbReference type="HOGENOM" id="CLU_2097897_0_0_1"/>
<dbReference type="Proteomes" id="UP000014071">
    <property type="component" value="Unassembled WGS sequence"/>
</dbReference>
<name>R9NVR5_PSEHS</name>
<accession>R9NVR5</accession>
<sequence length="116" mass="13331">MLSLWKTKDVNCARDQMYVMERKEDGVPLCEHRGRGAWISGAWKDAAKEIESPKRSSCFHCRPLVNSPFSHDRSRQDSVVLPALLRCRDGAYVRNRIATSKDLMHPTRQRKGSQMS</sequence>
<gene>
    <name evidence="1" type="ORF">PHSY_000050</name>
</gene>
<organism evidence="1 2">
    <name type="scientific">Pseudozyma hubeiensis (strain SY62)</name>
    <name type="common">Yeast</name>
    <dbReference type="NCBI Taxonomy" id="1305764"/>
    <lineage>
        <taxon>Eukaryota</taxon>
        <taxon>Fungi</taxon>
        <taxon>Dikarya</taxon>
        <taxon>Basidiomycota</taxon>
        <taxon>Ustilaginomycotina</taxon>
        <taxon>Ustilaginomycetes</taxon>
        <taxon>Ustilaginales</taxon>
        <taxon>Ustilaginaceae</taxon>
        <taxon>Pseudozyma</taxon>
    </lineage>
</organism>
<proteinExistence type="predicted"/>
<evidence type="ECO:0000313" key="1">
    <source>
        <dbReference type="EMBL" id="GAC92497.1"/>
    </source>
</evidence>
<evidence type="ECO:0000313" key="2">
    <source>
        <dbReference type="Proteomes" id="UP000014071"/>
    </source>
</evidence>
<dbReference type="GeneID" id="24105363"/>
<protein>
    <submittedName>
        <fullName evidence="1">Flavocytochrome b2 FMN-binding domain</fullName>
    </submittedName>
</protein>